<dbReference type="Gene3D" id="1.10.10.10">
    <property type="entry name" value="Winged helix-like DNA-binding domain superfamily/Winged helix DNA-binding domain"/>
    <property type="match status" value="1"/>
</dbReference>
<dbReference type="InterPro" id="IPR007367">
    <property type="entry name" value="DUF433"/>
</dbReference>
<dbReference type="InterPro" id="IPR036388">
    <property type="entry name" value="WH-like_DNA-bd_sf"/>
</dbReference>
<evidence type="ECO:0008006" key="3">
    <source>
        <dbReference type="Google" id="ProtNLM"/>
    </source>
</evidence>
<dbReference type="InterPro" id="IPR009057">
    <property type="entry name" value="Homeodomain-like_sf"/>
</dbReference>
<dbReference type="Pfam" id="PF04255">
    <property type="entry name" value="DUF433"/>
    <property type="match status" value="1"/>
</dbReference>
<accession>A0A7S8FDZ1</accession>
<evidence type="ECO:0000313" key="2">
    <source>
        <dbReference type="Proteomes" id="UP000593737"/>
    </source>
</evidence>
<protein>
    <recommendedName>
        <fullName evidence="3">DUF433 domain-containing protein</fullName>
    </recommendedName>
</protein>
<dbReference type="EMBL" id="CP047423">
    <property type="protein sequence ID" value="QPD04309.1"/>
    <property type="molecule type" value="Genomic_DNA"/>
</dbReference>
<dbReference type="KEGG" id="nkf:Nkreftii_002083"/>
<organism evidence="1 2">
    <name type="scientific">Candidatus Nitrospira kreftii</name>
    <dbReference type="NCBI Taxonomy" id="2652173"/>
    <lineage>
        <taxon>Bacteria</taxon>
        <taxon>Pseudomonadati</taxon>
        <taxon>Nitrospirota</taxon>
        <taxon>Nitrospiria</taxon>
        <taxon>Nitrospirales</taxon>
        <taxon>Nitrospiraceae</taxon>
        <taxon>Nitrospira</taxon>
    </lineage>
</organism>
<dbReference type="SUPFAM" id="SSF46689">
    <property type="entry name" value="Homeodomain-like"/>
    <property type="match status" value="1"/>
</dbReference>
<sequence length="78" mass="8684">MRAHDRITFDPQILGGRACIRGMRISVSLLVNLVANGMPVEQILKEYPLLEADDIRQALQYAAVLTNEELHPLTSSPL</sequence>
<proteinExistence type="predicted"/>
<evidence type="ECO:0000313" key="1">
    <source>
        <dbReference type="EMBL" id="QPD04309.1"/>
    </source>
</evidence>
<reference evidence="1 2" key="1">
    <citation type="journal article" date="2020" name="ISME J.">
        <title>Enrichment and physiological characterization of a novel comammox Nitrospira indicates ammonium inhibition of complete nitrification.</title>
        <authorList>
            <person name="Sakoula D."/>
            <person name="Koch H."/>
            <person name="Frank J."/>
            <person name="Jetten M.S.M."/>
            <person name="van Kessel M.A.H.J."/>
            <person name="Lucker S."/>
        </authorList>
    </citation>
    <scope>NUCLEOTIDE SEQUENCE [LARGE SCALE GENOMIC DNA]</scope>
    <source>
        <strain evidence="1">Comreactor17</strain>
    </source>
</reference>
<gene>
    <name evidence="1" type="ORF">Nkreftii_002083</name>
</gene>
<dbReference type="PANTHER" id="PTHR34849:SF3">
    <property type="entry name" value="SSR2962 PROTEIN"/>
    <property type="match status" value="1"/>
</dbReference>
<name>A0A7S8FDZ1_9BACT</name>
<dbReference type="Proteomes" id="UP000593737">
    <property type="component" value="Chromosome"/>
</dbReference>
<dbReference type="AlphaFoldDB" id="A0A7S8FDZ1"/>
<dbReference type="PANTHER" id="PTHR34849">
    <property type="entry name" value="SSL5025 PROTEIN"/>
    <property type="match status" value="1"/>
</dbReference>